<dbReference type="InterPro" id="IPR026869">
    <property type="entry name" value="EgtC-like"/>
</dbReference>
<evidence type="ECO:0000256" key="1">
    <source>
        <dbReference type="ARBA" id="ARBA00022962"/>
    </source>
</evidence>
<organism evidence="3 4">
    <name type="scientific">Pseudaquabacterium rugosum</name>
    <dbReference type="NCBI Taxonomy" id="2984194"/>
    <lineage>
        <taxon>Bacteria</taxon>
        <taxon>Pseudomonadati</taxon>
        <taxon>Pseudomonadota</taxon>
        <taxon>Betaproteobacteria</taxon>
        <taxon>Burkholderiales</taxon>
        <taxon>Sphaerotilaceae</taxon>
        <taxon>Pseudaquabacterium</taxon>
    </lineage>
</organism>
<sequence length="264" mass="29033">MCQLLALNSNVPTTINFAFGGFAARGGDTDEHRDGFGIGFHAGRAAWRVFKDETPAATSRLAAWLRRHPLRATTTLAHIRKATHGAVQRSNCHPFSRLWRGRSWLFCHNGQLEGFRPELAPGWQAAGHTDSEAAFCWLLQTLDARLPAGTAPDVPTLRPLLQELADTLSRHGPFNFLLSDGHALYAHCSTRLHWLARGEQAHPYGPVQLIDTGERADLSTAHAADERSVLVATTPLTHEEPWQALRPGELQVFVGGRPVPRLAS</sequence>
<dbReference type="Pfam" id="PF13230">
    <property type="entry name" value="GATase_4"/>
    <property type="match status" value="1"/>
</dbReference>
<evidence type="ECO:0000313" key="4">
    <source>
        <dbReference type="Proteomes" id="UP001368500"/>
    </source>
</evidence>
<protein>
    <submittedName>
        <fullName evidence="3">Class II glutamine amidotransferase</fullName>
    </submittedName>
</protein>
<dbReference type="PROSITE" id="PS51278">
    <property type="entry name" value="GATASE_TYPE_2"/>
    <property type="match status" value="1"/>
</dbReference>
<dbReference type="RefSeq" id="WP_341374612.1">
    <property type="nucleotide sequence ID" value="NZ_JBBUTF010000011.1"/>
</dbReference>
<dbReference type="CDD" id="cd01908">
    <property type="entry name" value="YafJ"/>
    <property type="match status" value="1"/>
</dbReference>
<dbReference type="PANTHER" id="PTHR42824">
    <property type="entry name" value="GLUTAMINE AMIDOTRANSFERASE"/>
    <property type="match status" value="1"/>
</dbReference>
<reference evidence="3 4" key="1">
    <citation type="submission" date="2024-04" db="EMBL/GenBank/DDBJ databases">
        <title>Novel species of the genus Ideonella isolated from streams.</title>
        <authorList>
            <person name="Lu H."/>
        </authorList>
    </citation>
    <scope>NUCLEOTIDE SEQUENCE [LARGE SCALE GENOMIC DNA]</scope>
    <source>
        <strain evidence="3 4">BYS139W</strain>
    </source>
</reference>
<dbReference type="Gene3D" id="3.60.20.10">
    <property type="entry name" value="Glutamine Phosphoribosylpyrophosphate, subunit 1, domain 1"/>
    <property type="match status" value="1"/>
</dbReference>
<accession>A0ABU9BAA3</accession>
<dbReference type="InterPro" id="IPR017932">
    <property type="entry name" value="GATase_2_dom"/>
</dbReference>
<evidence type="ECO:0000259" key="2">
    <source>
        <dbReference type="PROSITE" id="PS51278"/>
    </source>
</evidence>
<dbReference type="EMBL" id="JBBUTF010000011">
    <property type="protein sequence ID" value="MEK8026827.1"/>
    <property type="molecule type" value="Genomic_DNA"/>
</dbReference>
<dbReference type="InterPro" id="IPR029055">
    <property type="entry name" value="Ntn_hydrolases_N"/>
</dbReference>
<feature type="domain" description="Glutamine amidotransferase type-2" evidence="2">
    <location>
        <begin position="2"/>
        <end position="264"/>
    </location>
</feature>
<dbReference type="SUPFAM" id="SSF56235">
    <property type="entry name" value="N-terminal nucleophile aminohydrolases (Ntn hydrolases)"/>
    <property type="match status" value="1"/>
</dbReference>
<evidence type="ECO:0000313" key="3">
    <source>
        <dbReference type="EMBL" id="MEK8026827.1"/>
    </source>
</evidence>
<dbReference type="PANTHER" id="PTHR42824:SF1">
    <property type="entry name" value="GLUTAMINE AMIDOTRANSFERASE YAFJ-RELATED"/>
    <property type="match status" value="1"/>
</dbReference>
<keyword evidence="4" id="KW-1185">Reference proteome</keyword>
<gene>
    <name evidence="3" type="ORF">AACH11_12725</name>
</gene>
<name>A0ABU9BAA3_9BURK</name>
<comment type="caution">
    <text evidence="3">The sequence shown here is derived from an EMBL/GenBank/DDBJ whole genome shotgun (WGS) entry which is preliminary data.</text>
</comment>
<keyword evidence="1 3" id="KW-0315">Glutamine amidotransferase</keyword>
<proteinExistence type="predicted"/>
<dbReference type="Proteomes" id="UP001368500">
    <property type="component" value="Unassembled WGS sequence"/>
</dbReference>